<dbReference type="EC" id="2.1.1.63" evidence="2"/>
<dbReference type="Pfam" id="PF02870">
    <property type="entry name" value="Methyltransf_1N"/>
    <property type="match status" value="1"/>
</dbReference>
<proteinExistence type="inferred from homology"/>
<keyword evidence="2" id="KW-0808">Transferase</keyword>
<evidence type="ECO:0000313" key="6">
    <source>
        <dbReference type="Proteomes" id="UP001422759"/>
    </source>
</evidence>
<dbReference type="InterPro" id="IPR036217">
    <property type="entry name" value="MethylDNA_cys_MeTrfase_DNAb"/>
</dbReference>
<keyword evidence="2" id="KW-0234">DNA repair</keyword>
<evidence type="ECO:0000256" key="2">
    <source>
        <dbReference type="HAMAP-Rule" id="MF_00772"/>
    </source>
</evidence>
<comment type="subcellular location">
    <subcellularLocation>
        <location evidence="2">Cytoplasm</location>
    </subcellularLocation>
</comment>
<dbReference type="HAMAP" id="MF_00772">
    <property type="entry name" value="OGT"/>
    <property type="match status" value="1"/>
</dbReference>
<dbReference type="InterPro" id="IPR008332">
    <property type="entry name" value="MethylG_MeTrfase_N"/>
</dbReference>
<evidence type="ECO:0000259" key="3">
    <source>
        <dbReference type="Pfam" id="PF01035"/>
    </source>
</evidence>
<feature type="domain" description="Methylguanine DNA methyltransferase ribonuclease-like" evidence="4">
    <location>
        <begin position="5"/>
        <end position="78"/>
    </location>
</feature>
<comment type="catalytic activity">
    <reaction evidence="2">
        <text>a 6-O-methyl-2'-deoxyguanosine in DNA + L-cysteinyl-[protein] = S-methyl-L-cysteinyl-[protein] + a 2'-deoxyguanosine in DNA</text>
        <dbReference type="Rhea" id="RHEA:24000"/>
        <dbReference type="Rhea" id="RHEA-COMP:10131"/>
        <dbReference type="Rhea" id="RHEA-COMP:10132"/>
        <dbReference type="Rhea" id="RHEA-COMP:11367"/>
        <dbReference type="Rhea" id="RHEA-COMP:11368"/>
        <dbReference type="ChEBI" id="CHEBI:29950"/>
        <dbReference type="ChEBI" id="CHEBI:82612"/>
        <dbReference type="ChEBI" id="CHEBI:85445"/>
        <dbReference type="ChEBI" id="CHEBI:85448"/>
        <dbReference type="EC" id="2.1.1.63"/>
    </reaction>
</comment>
<dbReference type="InterPro" id="IPR023546">
    <property type="entry name" value="MGMT"/>
</dbReference>
<sequence length="185" mass="19269">MTTVFTTMESPLGRLLLSGVLDGDGPAALATVTAPGQKGALAEPADDWIHDPEPLAPAIDQLTAYFAGELTAFDLRLAPVGTEFRHRIWNALDDIPYGTTVTYGELARAAGQSPRAVRAVGGAVGANPLLVVRPCHRVMGANGTLTGFAAGVDSKRRLLELEGGLPEAGSTAREVRRGAPAPTLF</sequence>
<keyword evidence="2" id="KW-0489">Methyltransferase</keyword>
<dbReference type="InterPro" id="IPR036388">
    <property type="entry name" value="WH-like_DNA-bd_sf"/>
</dbReference>
<organism evidence="5 6">
    <name type="scientific">Kitasatospora kazusensis</name>
    <dbReference type="NCBI Taxonomy" id="407974"/>
    <lineage>
        <taxon>Bacteria</taxon>
        <taxon>Bacillati</taxon>
        <taxon>Actinomycetota</taxon>
        <taxon>Actinomycetes</taxon>
        <taxon>Kitasatosporales</taxon>
        <taxon>Streptomycetaceae</taxon>
        <taxon>Kitasatospora</taxon>
    </lineage>
</organism>
<dbReference type="Proteomes" id="UP001422759">
    <property type="component" value="Unassembled WGS sequence"/>
</dbReference>
<dbReference type="InterPro" id="IPR014048">
    <property type="entry name" value="MethylDNA_cys_MeTrfase_DNA-bd"/>
</dbReference>
<feature type="domain" description="Methylated-DNA-[protein]-cysteine S-methyltransferase DNA binding" evidence="3">
    <location>
        <begin position="83"/>
        <end position="163"/>
    </location>
</feature>
<evidence type="ECO:0000313" key="5">
    <source>
        <dbReference type="EMBL" id="GAA2145074.1"/>
    </source>
</evidence>
<comment type="similarity">
    <text evidence="2">Belongs to the MGMT family.</text>
</comment>
<dbReference type="PANTHER" id="PTHR10815:SF5">
    <property type="entry name" value="METHYLATED-DNA--PROTEIN-CYSTEINE METHYLTRANSFERASE"/>
    <property type="match status" value="1"/>
</dbReference>
<dbReference type="RefSeq" id="WP_344465618.1">
    <property type="nucleotide sequence ID" value="NZ_BAAANT010000017.1"/>
</dbReference>
<gene>
    <name evidence="5" type="ORF">GCM10009760_33320</name>
</gene>
<dbReference type="NCBIfam" id="TIGR00589">
    <property type="entry name" value="ogt"/>
    <property type="match status" value="1"/>
</dbReference>
<dbReference type="EMBL" id="BAAANT010000017">
    <property type="protein sequence ID" value="GAA2145074.1"/>
    <property type="molecule type" value="Genomic_DNA"/>
</dbReference>
<accession>A0ABN2ZP02</accession>
<comment type="miscellaneous">
    <text evidence="2">This enzyme catalyzes only one turnover and therefore is not strictly catalytic. According to one definition, an enzyme is a biocatalyst that acts repeatedly and over many reaction cycles.</text>
</comment>
<protein>
    <recommendedName>
        <fullName evidence="2">Methylated-DNA--protein-cysteine methyltransferase</fullName>
        <ecNumber evidence="2">2.1.1.63</ecNumber>
    </recommendedName>
    <alternativeName>
        <fullName evidence="2">6-O-methylguanine-DNA methyltransferase</fullName>
        <shortName evidence="2">MGMT</shortName>
    </alternativeName>
    <alternativeName>
        <fullName evidence="2">O-6-methylguanine-DNA-alkyltransferase</fullName>
    </alternativeName>
</protein>
<keyword evidence="1 2" id="KW-0227">DNA damage</keyword>
<dbReference type="Gene3D" id="3.30.160.70">
    <property type="entry name" value="Methylated DNA-protein cysteine methyltransferase domain"/>
    <property type="match status" value="1"/>
</dbReference>
<dbReference type="CDD" id="cd06445">
    <property type="entry name" value="ATase"/>
    <property type="match status" value="1"/>
</dbReference>
<comment type="function">
    <text evidence="2">Involved in the cellular defense against the biological effects of O6-methylguanine (O6-MeG) and O4-methylthymine (O4-MeT) in DNA. Repairs the methylated nucleobase in DNA by stoichiometrically transferring the methyl group to a cysteine residue in the enzyme. This is a suicide reaction: the enzyme is irreversibly inactivated.</text>
</comment>
<dbReference type="SUPFAM" id="SSF53155">
    <property type="entry name" value="Methylated DNA-protein cysteine methyltransferase domain"/>
    <property type="match status" value="1"/>
</dbReference>
<keyword evidence="2" id="KW-0963">Cytoplasm</keyword>
<evidence type="ECO:0000256" key="1">
    <source>
        <dbReference type="ARBA" id="ARBA00022763"/>
    </source>
</evidence>
<comment type="caution">
    <text evidence="5">The sequence shown here is derived from an EMBL/GenBank/DDBJ whole genome shotgun (WGS) entry which is preliminary data.</text>
</comment>
<dbReference type="Gene3D" id="1.10.10.10">
    <property type="entry name" value="Winged helix-like DNA-binding domain superfamily/Winged helix DNA-binding domain"/>
    <property type="match status" value="1"/>
</dbReference>
<evidence type="ECO:0000259" key="4">
    <source>
        <dbReference type="Pfam" id="PF02870"/>
    </source>
</evidence>
<dbReference type="InterPro" id="IPR036631">
    <property type="entry name" value="MGMT_N_sf"/>
</dbReference>
<dbReference type="SUPFAM" id="SSF46767">
    <property type="entry name" value="Methylated DNA-protein cysteine methyltransferase, C-terminal domain"/>
    <property type="match status" value="1"/>
</dbReference>
<keyword evidence="6" id="KW-1185">Reference proteome</keyword>
<feature type="active site" description="Nucleophile; methyl group acceptor" evidence="2">
    <location>
        <position position="135"/>
    </location>
</feature>
<reference evidence="5 6" key="1">
    <citation type="journal article" date="2019" name="Int. J. Syst. Evol. Microbiol.">
        <title>The Global Catalogue of Microorganisms (GCM) 10K type strain sequencing project: providing services to taxonomists for standard genome sequencing and annotation.</title>
        <authorList>
            <consortium name="The Broad Institute Genomics Platform"/>
            <consortium name="The Broad Institute Genome Sequencing Center for Infectious Disease"/>
            <person name="Wu L."/>
            <person name="Ma J."/>
        </authorList>
    </citation>
    <scope>NUCLEOTIDE SEQUENCE [LARGE SCALE GENOMIC DNA]</scope>
    <source>
        <strain evidence="5 6">JCM 14560</strain>
    </source>
</reference>
<dbReference type="Pfam" id="PF01035">
    <property type="entry name" value="DNA_binding_1"/>
    <property type="match status" value="1"/>
</dbReference>
<dbReference type="PANTHER" id="PTHR10815">
    <property type="entry name" value="METHYLATED-DNA--PROTEIN-CYSTEINE METHYLTRANSFERASE"/>
    <property type="match status" value="1"/>
</dbReference>
<comment type="catalytic activity">
    <reaction evidence="2">
        <text>a 4-O-methyl-thymidine in DNA + L-cysteinyl-[protein] = a thymidine in DNA + S-methyl-L-cysteinyl-[protein]</text>
        <dbReference type="Rhea" id="RHEA:53428"/>
        <dbReference type="Rhea" id="RHEA-COMP:10131"/>
        <dbReference type="Rhea" id="RHEA-COMP:10132"/>
        <dbReference type="Rhea" id="RHEA-COMP:13555"/>
        <dbReference type="Rhea" id="RHEA-COMP:13556"/>
        <dbReference type="ChEBI" id="CHEBI:29950"/>
        <dbReference type="ChEBI" id="CHEBI:82612"/>
        <dbReference type="ChEBI" id="CHEBI:137386"/>
        <dbReference type="ChEBI" id="CHEBI:137387"/>
        <dbReference type="EC" id="2.1.1.63"/>
    </reaction>
</comment>
<name>A0ABN2ZP02_9ACTN</name>